<evidence type="ECO:0008006" key="3">
    <source>
        <dbReference type="Google" id="ProtNLM"/>
    </source>
</evidence>
<proteinExistence type="predicted"/>
<organism evidence="1 2">
    <name type="scientific">Acidilobus saccharovorans (strain DSM 16705 / JCM 18335 / VKM B-2471 / 345-15)</name>
    <dbReference type="NCBI Taxonomy" id="666510"/>
    <lineage>
        <taxon>Archaea</taxon>
        <taxon>Thermoproteota</taxon>
        <taxon>Thermoprotei</taxon>
        <taxon>Acidilobales</taxon>
        <taxon>Acidilobaceae</taxon>
        <taxon>Acidilobus</taxon>
    </lineage>
</organism>
<dbReference type="InterPro" id="IPR002739">
    <property type="entry name" value="PAB1135-like"/>
</dbReference>
<dbReference type="KEGG" id="asc:ASAC_1132"/>
<dbReference type="eggNOG" id="arCOG01042">
    <property type="taxonomic scope" value="Archaea"/>
</dbReference>
<dbReference type="HOGENOM" id="CLU_131306_0_0_2"/>
<accession>D9Q2J9</accession>
<gene>
    <name evidence="1" type="ordered locus">ASAC_1132</name>
</gene>
<dbReference type="InParanoid" id="D9Q2J9"/>
<reference evidence="1 2" key="1">
    <citation type="journal article" date="2010" name="Appl. Environ. Microbiol.">
        <title>The genome sequence of the crenarchaeon Acidilobus saccharovorans supports a new order, Acidilobales, and suggests an important ecological role in terrestrial acidic hot springs.</title>
        <authorList>
            <person name="Mardanov A.V."/>
            <person name="Svetlitchnyi V.A."/>
            <person name="Beletsky A.V."/>
            <person name="Prokofeva M.I."/>
            <person name="Bonch-Osmolovskaya E.A."/>
            <person name="Ravin N.V."/>
            <person name="Skryabin K.G."/>
        </authorList>
    </citation>
    <scope>NUCLEOTIDE SEQUENCE [LARGE SCALE GENOMIC DNA]</scope>
    <source>
        <strain evidence="2">DSM 16705 / JCM 18335 / VKM B-2471 / 345-15</strain>
    </source>
</reference>
<dbReference type="Pfam" id="PF01877">
    <property type="entry name" value="RNA_binding"/>
    <property type="match status" value="1"/>
</dbReference>
<protein>
    <recommendedName>
        <fullName evidence="3">Exosome protein</fullName>
    </recommendedName>
</protein>
<dbReference type="STRING" id="666510.ASAC_1132"/>
<evidence type="ECO:0000313" key="2">
    <source>
        <dbReference type="Proteomes" id="UP000000346"/>
    </source>
</evidence>
<dbReference type="EMBL" id="CP001742">
    <property type="protein sequence ID" value="ADL19537.1"/>
    <property type="molecule type" value="Genomic_DNA"/>
</dbReference>
<dbReference type="Gene3D" id="3.30.1440.10">
    <property type="match status" value="1"/>
</dbReference>
<dbReference type="PANTHER" id="PTHR38816:SF1">
    <property type="entry name" value="EXOSOME SUBUNIT"/>
    <property type="match status" value="1"/>
</dbReference>
<dbReference type="SUPFAM" id="SSF55282">
    <property type="entry name" value="RL5-like"/>
    <property type="match status" value="1"/>
</dbReference>
<evidence type="ECO:0000313" key="1">
    <source>
        <dbReference type="EMBL" id="ADL19537.1"/>
    </source>
</evidence>
<dbReference type="Proteomes" id="UP000000346">
    <property type="component" value="Chromosome"/>
</dbReference>
<dbReference type="AlphaFoldDB" id="D9Q2J9"/>
<dbReference type="InterPro" id="IPR022803">
    <property type="entry name" value="Ribosomal_uL5_dom_sf"/>
</dbReference>
<keyword evidence="2" id="KW-1185">Reference proteome</keyword>
<dbReference type="PANTHER" id="PTHR38816">
    <property type="entry name" value="EXOSOME SUBUNIT, DUF54 FAMILY-RELATED"/>
    <property type="match status" value="1"/>
</dbReference>
<sequence>MIGSSNIVVEELRGYFGNPITVVSTSKEKEEAEEAFNRMISMLTEPDRRFLLSSLEERVDKEGSLHLRFDKQKAYLGKVVLSDSDDVIKVRVRFFRESREQLIEELRSEIEGLKK</sequence>
<name>D9Q2J9_ACIS3</name>